<dbReference type="PANTHER" id="PTHR21432:SF20">
    <property type="entry name" value="ACETYL-COA HYDROLASE"/>
    <property type="match status" value="1"/>
</dbReference>
<sequence>MTLDLARYIRPGDGIVFGQATGEPLTLTEALVQQRAALSGSSIFFGSGFSRTFQPAHADHLRFSGIGGVGTLRKLATSGVLDPVPCHISSVAGLIRDGTIRCDVAMVLVSPSNDAGEHSFGVINDYVRAAIASAREVIAEVNEQVPWTPCDHPLRREEITAMISTNRPVVELLAAPFGDTERAIAKNLQDVIPDRATLQVGIGGVPEAIIAMLGDRRDLGIHSGMVGDSVVDLMERGVVTNAYKGIDPGVTVTGSLIGTERLYRFADRNPAFRLCPSSYTHASSTIASVKQLVSLNSALEVDLTGQVNAEAIGSDYFGAVGGQVDFVRGASLSEGGVSIVALAATGKNGESKIVASLSGPVTTPRSDVDIVATEYGIARLRGRTIRERIRALAAIAAPQHRDVLIAQARETWGTC</sequence>
<dbReference type="InterPro" id="IPR003702">
    <property type="entry name" value="ActCoA_hydro_N"/>
</dbReference>
<dbReference type="Gene3D" id="3.40.1080.10">
    <property type="entry name" value="Glutaconate Coenzyme A-transferase"/>
    <property type="match status" value="1"/>
</dbReference>
<protein>
    <submittedName>
        <fullName evidence="5">Acyl-CoA hydrolase</fullName>
    </submittedName>
</protein>
<evidence type="ECO:0000259" key="3">
    <source>
        <dbReference type="Pfam" id="PF02550"/>
    </source>
</evidence>
<dbReference type="InterPro" id="IPR046433">
    <property type="entry name" value="ActCoA_hydro"/>
</dbReference>
<evidence type="ECO:0000259" key="4">
    <source>
        <dbReference type="Pfam" id="PF13336"/>
    </source>
</evidence>
<dbReference type="Pfam" id="PF02550">
    <property type="entry name" value="AcetylCoA_hydro"/>
    <property type="match status" value="1"/>
</dbReference>
<feature type="domain" description="Acetyl-CoA hydrolase/transferase N-terminal" evidence="3">
    <location>
        <begin position="72"/>
        <end position="151"/>
    </location>
</feature>
<keyword evidence="5" id="KW-0378">Hydrolase</keyword>
<feature type="domain" description="Acetyl-CoA hydrolase/transferase C-terminal" evidence="4">
    <location>
        <begin position="258"/>
        <end position="408"/>
    </location>
</feature>
<dbReference type="EMBL" id="JBEPSH010000005">
    <property type="protein sequence ID" value="MET4577461.1"/>
    <property type="molecule type" value="Genomic_DNA"/>
</dbReference>
<comment type="similarity">
    <text evidence="1">Belongs to the acetyl-CoA hydrolase/transferase family.</text>
</comment>
<dbReference type="SUPFAM" id="SSF100950">
    <property type="entry name" value="NagB/RpiA/CoA transferase-like"/>
    <property type="match status" value="2"/>
</dbReference>
<evidence type="ECO:0000313" key="6">
    <source>
        <dbReference type="Proteomes" id="UP001549320"/>
    </source>
</evidence>
<keyword evidence="2" id="KW-0808">Transferase</keyword>
<reference evidence="5 6" key="1">
    <citation type="submission" date="2024-06" db="EMBL/GenBank/DDBJ databases">
        <title>Sorghum-associated microbial communities from plants grown in Nebraska, USA.</title>
        <authorList>
            <person name="Schachtman D."/>
        </authorList>
    </citation>
    <scope>NUCLEOTIDE SEQUENCE [LARGE SCALE GENOMIC DNA]</scope>
    <source>
        <strain evidence="5 6">2709</strain>
    </source>
</reference>
<dbReference type="InterPro" id="IPR037171">
    <property type="entry name" value="NagB/RpiA_transferase-like"/>
</dbReference>
<dbReference type="PANTHER" id="PTHR21432">
    <property type="entry name" value="ACETYL-COA HYDROLASE-RELATED"/>
    <property type="match status" value="1"/>
</dbReference>
<gene>
    <name evidence="5" type="ORF">ABIE13_002572</name>
</gene>
<keyword evidence="6" id="KW-1185">Reference proteome</keyword>
<dbReference type="InterPro" id="IPR026888">
    <property type="entry name" value="AcetylCoA_hyd_C"/>
</dbReference>
<proteinExistence type="inferred from homology"/>
<evidence type="ECO:0000256" key="1">
    <source>
        <dbReference type="ARBA" id="ARBA00009632"/>
    </source>
</evidence>
<comment type="caution">
    <text evidence="5">The sequence shown here is derived from an EMBL/GenBank/DDBJ whole genome shotgun (WGS) entry which is preliminary data.</text>
</comment>
<name>A0ABV2Q8T9_9BURK</name>
<dbReference type="RefSeq" id="WP_354443873.1">
    <property type="nucleotide sequence ID" value="NZ_JBEPSH010000005.1"/>
</dbReference>
<organism evidence="5 6">
    <name type="scientific">Ottowia thiooxydans</name>
    <dbReference type="NCBI Taxonomy" id="219182"/>
    <lineage>
        <taxon>Bacteria</taxon>
        <taxon>Pseudomonadati</taxon>
        <taxon>Pseudomonadota</taxon>
        <taxon>Betaproteobacteria</taxon>
        <taxon>Burkholderiales</taxon>
        <taxon>Comamonadaceae</taxon>
        <taxon>Ottowia</taxon>
    </lineage>
</organism>
<dbReference type="Proteomes" id="UP001549320">
    <property type="component" value="Unassembled WGS sequence"/>
</dbReference>
<evidence type="ECO:0000256" key="2">
    <source>
        <dbReference type="ARBA" id="ARBA00022679"/>
    </source>
</evidence>
<dbReference type="GO" id="GO:0016787">
    <property type="term" value="F:hydrolase activity"/>
    <property type="evidence" value="ECO:0007669"/>
    <property type="project" value="UniProtKB-KW"/>
</dbReference>
<accession>A0ABV2Q8T9</accession>
<dbReference type="Pfam" id="PF13336">
    <property type="entry name" value="AcetylCoA_hyd_C"/>
    <property type="match status" value="1"/>
</dbReference>
<dbReference type="Gene3D" id="3.40.1080.20">
    <property type="entry name" value="Acetyl-CoA hydrolase/transferase C-terminal domain"/>
    <property type="match status" value="1"/>
</dbReference>
<evidence type="ECO:0000313" key="5">
    <source>
        <dbReference type="EMBL" id="MET4577461.1"/>
    </source>
</evidence>
<dbReference type="InterPro" id="IPR038460">
    <property type="entry name" value="AcetylCoA_hyd_C_sf"/>
</dbReference>
<dbReference type="Gene3D" id="3.30.750.70">
    <property type="entry name" value="4-hydroxybutyrate coenzyme like domains"/>
    <property type="match status" value="1"/>
</dbReference>